<accession>A0ABQ9DPA2</accession>
<evidence type="ECO:0000313" key="1">
    <source>
        <dbReference type="EMBL" id="KAJ7424694.1"/>
    </source>
</evidence>
<organism evidence="1 2">
    <name type="scientific">Willisornis vidua</name>
    <name type="common">Xingu scale-backed antbird</name>
    <dbReference type="NCBI Taxonomy" id="1566151"/>
    <lineage>
        <taxon>Eukaryota</taxon>
        <taxon>Metazoa</taxon>
        <taxon>Chordata</taxon>
        <taxon>Craniata</taxon>
        <taxon>Vertebrata</taxon>
        <taxon>Euteleostomi</taxon>
        <taxon>Archelosauria</taxon>
        <taxon>Archosauria</taxon>
        <taxon>Dinosauria</taxon>
        <taxon>Saurischia</taxon>
        <taxon>Theropoda</taxon>
        <taxon>Coelurosauria</taxon>
        <taxon>Aves</taxon>
        <taxon>Neognathae</taxon>
        <taxon>Neoaves</taxon>
        <taxon>Telluraves</taxon>
        <taxon>Australaves</taxon>
        <taxon>Passeriformes</taxon>
        <taxon>Thamnophilidae</taxon>
        <taxon>Willisornis</taxon>
    </lineage>
</organism>
<protein>
    <submittedName>
        <fullName evidence="1">Uncharacterized protein</fullName>
    </submittedName>
</protein>
<dbReference type="EMBL" id="WHWB01032635">
    <property type="protein sequence ID" value="KAJ7424694.1"/>
    <property type="molecule type" value="Genomic_DNA"/>
</dbReference>
<proteinExistence type="predicted"/>
<evidence type="ECO:0000313" key="2">
    <source>
        <dbReference type="Proteomes" id="UP001145742"/>
    </source>
</evidence>
<dbReference type="Proteomes" id="UP001145742">
    <property type="component" value="Unassembled WGS sequence"/>
</dbReference>
<reference evidence="1" key="1">
    <citation type="submission" date="2019-10" db="EMBL/GenBank/DDBJ databases">
        <authorList>
            <person name="Soares A.E.R."/>
            <person name="Aleixo A."/>
            <person name="Schneider P."/>
            <person name="Miyaki C.Y."/>
            <person name="Schneider M.P."/>
            <person name="Mello C."/>
            <person name="Vasconcelos A.T.R."/>
        </authorList>
    </citation>
    <scope>NUCLEOTIDE SEQUENCE</scope>
    <source>
        <tissue evidence="1">Muscle</tissue>
    </source>
</reference>
<sequence length="159" mass="18585">MSLRYTEPVPSGSKMDLLVAKAQYISKADGTSIITYLRKGEKLWSAIRFHNLVLLHDVHKLAEPQREFRFIFNKTMLHFTPDDLIPIICTYKYVKTTKVQLERTDNIYFGIEDKNKLRNRKGTLKKEDRKDILVLPLEKCANLWLGEEVKQILPSNIHV</sequence>
<keyword evidence="2" id="KW-1185">Reference proteome</keyword>
<comment type="caution">
    <text evidence="1">The sequence shown here is derived from an EMBL/GenBank/DDBJ whole genome shotgun (WGS) entry which is preliminary data.</text>
</comment>
<gene>
    <name evidence="1" type="ORF">WISP_27584</name>
</gene>
<name>A0ABQ9DPA2_9PASS</name>